<dbReference type="RefSeq" id="WP_320384409.1">
    <property type="nucleotide sequence ID" value="NZ_JAROCA020000001.1"/>
</dbReference>
<evidence type="ECO:0000313" key="3">
    <source>
        <dbReference type="Proteomes" id="UP001228376"/>
    </source>
</evidence>
<evidence type="ECO:0000313" key="2">
    <source>
        <dbReference type="EMBL" id="MDY0405074.1"/>
    </source>
</evidence>
<comment type="caution">
    <text evidence="2">The sequence shown here is derived from an EMBL/GenBank/DDBJ whole genome shotgun (WGS) entry which is preliminary data.</text>
</comment>
<dbReference type="Proteomes" id="UP001228376">
    <property type="component" value="Unassembled WGS sequence"/>
</dbReference>
<evidence type="ECO:0008006" key="4">
    <source>
        <dbReference type="Google" id="ProtNLM"/>
    </source>
</evidence>
<sequence length="85" mass="9541">MEIRQLVFLLAFLACHRSECSGKQNGLRPASSREGAYHSKKTVEKQDKVAERKLVTANKPQNDVKSAEKELPQHVFFGTKGVTEI</sequence>
<name>A0ABU5CGV7_9BACI</name>
<evidence type="ECO:0000256" key="1">
    <source>
        <dbReference type="SAM" id="MobiDB-lite"/>
    </source>
</evidence>
<reference evidence="2 3" key="1">
    <citation type="submission" date="2023-10" db="EMBL/GenBank/DDBJ databases">
        <title>179-bfca-hs.</title>
        <authorList>
            <person name="Miliotis G."/>
            <person name="Sengupta P."/>
            <person name="Hameed A."/>
            <person name="Chuvochina M."/>
            <person name="Mcdonagh F."/>
            <person name="Simpson A.C."/>
            <person name="Singh N.K."/>
            <person name="Rekha P.D."/>
            <person name="Raman K."/>
            <person name="Hugenholtz P."/>
            <person name="Venkateswaran K."/>
        </authorList>
    </citation>
    <scope>NUCLEOTIDE SEQUENCE [LARGE SCALE GENOMIC DNA]</scope>
    <source>
        <strain evidence="2 3">179-BFC-A-HS</strain>
    </source>
</reference>
<accession>A0ABU5CGV7</accession>
<proteinExistence type="predicted"/>
<feature type="region of interest" description="Disordered" evidence="1">
    <location>
        <begin position="21"/>
        <end position="43"/>
    </location>
</feature>
<organism evidence="2 3">
    <name type="scientific">Tigheibacillus jepli</name>
    <dbReference type="NCBI Taxonomy" id="3035914"/>
    <lineage>
        <taxon>Bacteria</taxon>
        <taxon>Bacillati</taxon>
        <taxon>Bacillota</taxon>
        <taxon>Bacilli</taxon>
        <taxon>Bacillales</taxon>
        <taxon>Bacillaceae</taxon>
        <taxon>Tigheibacillus</taxon>
    </lineage>
</organism>
<dbReference type="EMBL" id="JAROCA020000001">
    <property type="protein sequence ID" value="MDY0405074.1"/>
    <property type="molecule type" value="Genomic_DNA"/>
</dbReference>
<keyword evidence="3" id="KW-1185">Reference proteome</keyword>
<gene>
    <name evidence="2" type="ORF">P5G51_006385</name>
</gene>
<dbReference type="PROSITE" id="PS51257">
    <property type="entry name" value="PROKAR_LIPOPROTEIN"/>
    <property type="match status" value="1"/>
</dbReference>
<protein>
    <recommendedName>
        <fullName evidence="4">Secreted protein</fullName>
    </recommendedName>
</protein>